<keyword evidence="3" id="KW-1185">Reference proteome</keyword>
<evidence type="ECO:0008006" key="4">
    <source>
        <dbReference type="Google" id="ProtNLM"/>
    </source>
</evidence>
<gene>
    <name evidence="2" type="ORF">GCM10009827_070850</name>
</gene>
<accession>A0ABN2BLC3</accession>
<organism evidence="2 3">
    <name type="scientific">Dactylosporangium maewongense</name>
    <dbReference type="NCBI Taxonomy" id="634393"/>
    <lineage>
        <taxon>Bacteria</taxon>
        <taxon>Bacillati</taxon>
        <taxon>Actinomycetota</taxon>
        <taxon>Actinomycetes</taxon>
        <taxon>Micromonosporales</taxon>
        <taxon>Micromonosporaceae</taxon>
        <taxon>Dactylosporangium</taxon>
    </lineage>
</organism>
<proteinExistence type="predicted"/>
<name>A0ABN2BLC3_9ACTN</name>
<keyword evidence="1" id="KW-0472">Membrane</keyword>
<evidence type="ECO:0000313" key="2">
    <source>
        <dbReference type="EMBL" id="GAA1541251.1"/>
    </source>
</evidence>
<dbReference type="Proteomes" id="UP001501470">
    <property type="component" value="Unassembled WGS sequence"/>
</dbReference>
<comment type="caution">
    <text evidence="2">The sequence shown here is derived from an EMBL/GenBank/DDBJ whole genome shotgun (WGS) entry which is preliminary data.</text>
</comment>
<feature type="transmembrane region" description="Helical" evidence="1">
    <location>
        <begin position="113"/>
        <end position="135"/>
    </location>
</feature>
<dbReference type="RefSeq" id="WP_425552339.1">
    <property type="nucleotide sequence ID" value="NZ_BAAAQD010000016.1"/>
</dbReference>
<reference evidence="2 3" key="1">
    <citation type="journal article" date="2019" name="Int. J. Syst. Evol. Microbiol.">
        <title>The Global Catalogue of Microorganisms (GCM) 10K type strain sequencing project: providing services to taxonomists for standard genome sequencing and annotation.</title>
        <authorList>
            <consortium name="The Broad Institute Genomics Platform"/>
            <consortium name="The Broad Institute Genome Sequencing Center for Infectious Disease"/>
            <person name="Wu L."/>
            <person name="Ma J."/>
        </authorList>
    </citation>
    <scope>NUCLEOTIDE SEQUENCE [LARGE SCALE GENOMIC DNA]</scope>
    <source>
        <strain evidence="2 3">JCM 15933</strain>
    </source>
</reference>
<protein>
    <recommendedName>
        <fullName evidence="4">DUF3592 domain-containing protein</fullName>
    </recommendedName>
</protein>
<dbReference type="EMBL" id="BAAAQD010000016">
    <property type="protein sequence ID" value="GAA1541251.1"/>
    <property type="molecule type" value="Genomic_DNA"/>
</dbReference>
<keyword evidence="1" id="KW-1133">Transmembrane helix</keyword>
<evidence type="ECO:0000256" key="1">
    <source>
        <dbReference type="SAM" id="Phobius"/>
    </source>
</evidence>
<keyword evidence="1" id="KW-0812">Transmembrane</keyword>
<evidence type="ECO:0000313" key="3">
    <source>
        <dbReference type="Proteomes" id="UP001501470"/>
    </source>
</evidence>
<sequence>MLLIAGLALAAGTPVLLSWNHDKAERLRATGVPVDASVTGWSTQQRSTAAADYIRLAYTYNGVRYSAQTRCGGSGGCAEPPGPMLRIWVDPQHPDEFVTSDGNTDDSNLATRYLLLPAGFMTLVGGLGIWVATALPSTLFRGRRRA</sequence>